<name>A0A6A3CV66_HIBSY</name>
<dbReference type="EMBL" id="VEPZ02000196">
    <property type="protein sequence ID" value="KAE8731051.1"/>
    <property type="molecule type" value="Genomic_DNA"/>
</dbReference>
<dbReference type="GO" id="GO:0005783">
    <property type="term" value="C:endoplasmic reticulum"/>
    <property type="evidence" value="ECO:0007669"/>
    <property type="project" value="TreeGrafter"/>
</dbReference>
<evidence type="ECO:0000313" key="2">
    <source>
        <dbReference type="EMBL" id="KAE8731051.1"/>
    </source>
</evidence>
<comment type="caution">
    <text evidence="2">The sequence shown here is derived from an EMBL/GenBank/DDBJ whole genome shotgun (WGS) entry which is preliminary data.</text>
</comment>
<feature type="transmembrane region" description="Helical" evidence="1">
    <location>
        <begin position="6"/>
        <end position="32"/>
    </location>
</feature>
<reference evidence="2" key="1">
    <citation type="submission" date="2019-09" db="EMBL/GenBank/DDBJ databases">
        <title>Draft genome information of white flower Hibiscus syriacus.</title>
        <authorList>
            <person name="Kim Y.-M."/>
        </authorList>
    </citation>
    <scope>NUCLEOTIDE SEQUENCE [LARGE SCALE GENOMIC DNA]</scope>
    <source>
        <strain evidence="2">YM2019G1</strain>
    </source>
</reference>
<sequence>MGILCFILGVFGFGIGTYVGIFIGYYMLIYFISTDVKDPKIRLLVEEDSKTLQRMLPEIPLWVKNLDFDRVCSSMLCHFCMSGPKLCTKAICATAKNIAKPIIAKHIPKYKIQLVEFETLTLGTLPPTFQGMNFYVTDEKEIIIEPSLKWAGNPNIIVTVKAFGLKATVQDLAGLIGHELEMKLEEYNSGLPLNVTHFFFPIFCMT</sequence>
<accession>A0A6A3CV66</accession>
<proteinExistence type="predicted"/>
<dbReference type="Proteomes" id="UP000436088">
    <property type="component" value="Unassembled WGS sequence"/>
</dbReference>
<organism evidence="2 3">
    <name type="scientific">Hibiscus syriacus</name>
    <name type="common">Rose of Sharon</name>
    <dbReference type="NCBI Taxonomy" id="106335"/>
    <lineage>
        <taxon>Eukaryota</taxon>
        <taxon>Viridiplantae</taxon>
        <taxon>Streptophyta</taxon>
        <taxon>Embryophyta</taxon>
        <taxon>Tracheophyta</taxon>
        <taxon>Spermatophyta</taxon>
        <taxon>Magnoliopsida</taxon>
        <taxon>eudicotyledons</taxon>
        <taxon>Gunneridae</taxon>
        <taxon>Pentapetalae</taxon>
        <taxon>rosids</taxon>
        <taxon>malvids</taxon>
        <taxon>Malvales</taxon>
        <taxon>Malvaceae</taxon>
        <taxon>Malvoideae</taxon>
        <taxon>Hibiscus</taxon>
    </lineage>
</organism>
<dbReference type="GO" id="GO:0008289">
    <property type="term" value="F:lipid binding"/>
    <property type="evidence" value="ECO:0007669"/>
    <property type="project" value="InterPro"/>
</dbReference>
<keyword evidence="1" id="KW-0472">Membrane</keyword>
<dbReference type="InterPro" id="IPR045050">
    <property type="entry name" value="Synaptotagmin_plant"/>
</dbReference>
<gene>
    <name evidence="2" type="ORF">F3Y22_tig00002840pilonHSYRG00042</name>
</gene>
<dbReference type="PANTHER" id="PTHR10774:SF188">
    <property type="entry name" value="SYNAPTOTAGMIN-2"/>
    <property type="match status" value="1"/>
</dbReference>
<evidence type="ECO:0000313" key="3">
    <source>
        <dbReference type="Proteomes" id="UP000436088"/>
    </source>
</evidence>
<keyword evidence="3" id="KW-1185">Reference proteome</keyword>
<dbReference type="AlphaFoldDB" id="A0A6A3CV66"/>
<keyword evidence="1" id="KW-0812">Transmembrane</keyword>
<keyword evidence="1" id="KW-1133">Transmembrane helix</keyword>
<dbReference type="PANTHER" id="PTHR10774">
    <property type="entry name" value="EXTENDED SYNAPTOTAGMIN-RELATED"/>
    <property type="match status" value="1"/>
</dbReference>
<protein>
    <submittedName>
        <fullName evidence="2">Synaptotagmin-2</fullName>
    </submittedName>
</protein>
<evidence type="ECO:0000256" key="1">
    <source>
        <dbReference type="SAM" id="Phobius"/>
    </source>
</evidence>